<dbReference type="OrthoDB" id="3548654at2759"/>
<dbReference type="STRING" id="1262450.S3C9I8"/>
<evidence type="ECO:0000256" key="1">
    <source>
        <dbReference type="ARBA" id="ARBA00022679"/>
    </source>
</evidence>
<reference evidence="4 5" key="1">
    <citation type="journal article" date="2013" name="BMC Genomics">
        <title>The genome and transcriptome of the pine saprophyte Ophiostoma piceae, and a comparison with the bark beetle-associated pine pathogen Grosmannia clavigera.</title>
        <authorList>
            <person name="Haridas S."/>
            <person name="Wang Y."/>
            <person name="Lim L."/>
            <person name="Massoumi Alamouti S."/>
            <person name="Jackman S."/>
            <person name="Docking R."/>
            <person name="Robertson G."/>
            <person name="Birol I."/>
            <person name="Bohlmann J."/>
            <person name="Breuil C."/>
        </authorList>
    </citation>
    <scope>NUCLEOTIDE SEQUENCE [LARGE SCALE GENOMIC DNA]</scope>
    <source>
        <strain evidence="4 5">UAMH 11346</strain>
    </source>
</reference>
<dbReference type="EMBL" id="KE148148">
    <property type="protein sequence ID" value="EPE08601.1"/>
    <property type="molecule type" value="Genomic_DNA"/>
</dbReference>
<dbReference type="Pfam" id="PF22664">
    <property type="entry name" value="TRI-like_N"/>
    <property type="match status" value="1"/>
</dbReference>
<feature type="domain" description="Trichothecene 3-O-acetyltransferase-like N-terminal" evidence="3">
    <location>
        <begin position="149"/>
        <end position="289"/>
    </location>
</feature>
<dbReference type="Proteomes" id="UP000016923">
    <property type="component" value="Unassembled WGS sequence"/>
</dbReference>
<feature type="compositionally biased region" description="Low complexity" evidence="2">
    <location>
        <begin position="424"/>
        <end position="435"/>
    </location>
</feature>
<dbReference type="eggNOG" id="ENOG502T1DZ">
    <property type="taxonomic scope" value="Eukaryota"/>
</dbReference>
<gene>
    <name evidence="4" type="ORF">F503_04188</name>
</gene>
<dbReference type="HOGENOM" id="CLU_026450_0_0_1"/>
<name>S3C9I8_OPHP1</name>
<dbReference type="Gene3D" id="3.30.559.10">
    <property type="entry name" value="Chloramphenicol acetyltransferase-like domain"/>
    <property type="match status" value="2"/>
</dbReference>
<keyword evidence="5" id="KW-1185">Reference proteome</keyword>
<dbReference type="InterPro" id="IPR054710">
    <property type="entry name" value="Tri101-like_N"/>
</dbReference>
<evidence type="ECO:0000256" key="2">
    <source>
        <dbReference type="SAM" id="MobiDB-lite"/>
    </source>
</evidence>
<proteinExistence type="predicted"/>
<sequence length="672" mass="74247">MKPLRPFSDCPGSQPTVEANSINSHASHLHQPSTTNTVHESLSSWTGLLPNLSFLFRVTPSFLWTNPNSDSHQHSTSSSASPGLASLKTLYSRLAEKLGLTPKRIQNKRPKMPATIKSSDRLAANGKTVTGSHKPVKLSAWDQAAMRGYIRVCLCFPFDQSRLDDAVSHLKASLARLAHQRPDFSGTIETREGGILWLNKAPNEIPLYVEDLTEKFPYASYDKLKEAGFPPGAFVGQHFNHPCPMGENLPPVPVSVIKAYLIPGGLILGTYFCHAFADGNCLRIFLECLSAQTCGQSIDLPSNKRLNAPFANDTNPSTSDNLDLTPLLKKTPEYAVLPDITGPTQPRLRPGGRPMDEIERTGKLFVFKNSRLDELREIISGWAPCEGNENNADSANGHATGHTNGRTISGSQECRHTNGQPCYSSGSESNSSKESLQTTRKPSKYTCIAGLTFRGIVKARLSEPKEAQHYPYTPGVDDVARLQTMVNWTSRAFRADNPEYYGNATAVAVTEVNCHPRDTSILLGRDGDKAQGGDLETLSQLVYKIENTIASVDEDFVNARTEMFSRISDPRRIGLEFDPRTPQDLGFNTWRFFGAETYWNIPGVRPEGPGMKSTRPDVLRRMQDVWNMAGALILPARNNSPVHELLITLPVTAMERLCNDKDFMQWVDHVIG</sequence>
<evidence type="ECO:0000313" key="5">
    <source>
        <dbReference type="Proteomes" id="UP000016923"/>
    </source>
</evidence>
<keyword evidence="1 4" id="KW-0808">Transferase</keyword>
<dbReference type="InterPro" id="IPR023213">
    <property type="entry name" value="CAT-like_dom_sf"/>
</dbReference>
<dbReference type="PANTHER" id="PTHR31642">
    <property type="entry name" value="TRICHOTHECENE 3-O-ACETYLTRANSFERASE"/>
    <property type="match status" value="1"/>
</dbReference>
<dbReference type="OMA" id="VWTHVTR"/>
<dbReference type="InterPro" id="IPR050317">
    <property type="entry name" value="Plant_Fungal_Acyltransferase"/>
</dbReference>
<organism evidence="4 5">
    <name type="scientific">Ophiostoma piceae (strain UAMH 11346)</name>
    <name type="common">Sap stain fungus</name>
    <dbReference type="NCBI Taxonomy" id="1262450"/>
    <lineage>
        <taxon>Eukaryota</taxon>
        <taxon>Fungi</taxon>
        <taxon>Dikarya</taxon>
        <taxon>Ascomycota</taxon>
        <taxon>Pezizomycotina</taxon>
        <taxon>Sordariomycetes</taxon>
        <taxon>Sordariomycetidae</taxon>
        <taxon>Ophiostomatales</taxon>
        <taxon>Ophiostomataceae</taxon>
        <taxon>Ophiostoma</taxon>
    </lineage>
</organism>
<feature type="region of interest" description="Disordered" evidence="2">
    <location>
        <begin position="390"/>
        <end position="439"/>
    </location>
</feature>
<evidence type="ECO:0000259" key="3">
    <source>
        <dbReference type="Pfam" id="PF22664"/>
    </source>
</evidence>
<dbReference type="AlphaFoldDB" id="S3C9I8"/>
<dbReference type="GO" id="GO:0016747">
    <property type="term" value="F:acyltransferase activity, transferring groups other than amino-acyl groups"/>
    <property type="evidence" value="ECO:0007669"/>
    <property type="project" value="TreeGrafter"/>
</dbReference>
<evidence type="ECO:0000313" key="4">
    <source>
        <dbReference type="EMBL" id="EPE08601.1"/>
    </source>
</evidence>
<dbReference type="PANTHER" id="PTHR31642:SF310">
    <property type="entry name" value="FATTY ALCOHOL:CAFFEOYL-COA ACYLTRANSFERASE"/>
    <property type="match status" value="1"/>
</dbReference>
<feature type="compositionally biased region" description="Polar residues" evidence="2">
    <location>
        <begin position="401"/>
        <end position="423"/>
    </location>
</feature>
<keyword evidence="4" id="KW-0012">Acyltransferase</keyword>
<accession>S3C9I8</accession>
<dbReference type="GO" id="GO:0044550">
    <property type="term" value="P:secondary metabolite biosynthetic process"/>
    <property type="evidence" value="ECO:0007669"/>
    <property type="project" value="TreeGrafter"/>
</dbReference>
<dbReference type="VEuPathDB" id="FungiDB:F503_04188"/>
<protein>
    <submittedName>
        <fullName evidence="4">C-8 acyltransferase</fullName>
    </submittedName>
</protein>